<keyword evidence="1" id="KW-0808">Transferase</keyword>
<organism evidence="4">
    <name type="scientific">Anaerobacillus isosaccharinicus</name>
    <dbReference type="NCBI Taxonomy" id="1532552"/>
    <lineage>
        <taxon>Bacteria</taxon>
        <taxon>Bacillati</taxon>
        <taxon>Bacillota</taxon>
        <taxon>Bacilli</taxon>
        <taxon>Bacillales</taxon>
        <taxon>Bacillaceae</taxon>
        <taxon>Anaerobacillus</taxon>
    </lineage>
</organism>
<feature type="domain" description="Galactosyltransferase C-terminal" evidence="3">
    <location>
        <begin position="158"/>
        <end position="206"/>
    </location>
</feature>
<dbReference type="InterPro" id="IPR001173">
    <property type="entry name" value="Glyco_trans_2-like"/>
</dbReference>
<dbReference type="InterPro" id="IPR029044">
    <property type="entry name" value="Nucleotide-diphossugar_trans"/>
</dbReference>
<accession>A0A1S2KV11</accession>
<reference evidence="4" key="1">
    <citation type="submission" date="2016-10" db="EMBL/GenBank/DDBJ databases">
        <title>Draft genome sequences of four alkaliphilic bacteria belonging to the Anaerobacillus genus.</title>
        <authorList>
            <person name="Bassil N.M."/>
            <person name="Lloyd J.R."/>
        </authorList>
    </citation>
    <scope>NUCLEOTIDE SEQUENCE [LARGE SCALE GENOMIC DNA]</scope>
    <source>
        <strain evidence="4">NB2006</strain>
    </source>
</reference>
<protein>
    <submittedName>
        <fullName evidence="4">Uncharacterized protein</fullName>
    </submittedName>
</protein>
<dbReference type="Pfam" id="PF02709">
    <property type="entry name" value="Glyco_transf_7C"/>
    <property type="match status" value="1"/>
</dbReference>
<dbReference type="Pfam" id="PF00535">
    <property type="entry name" value="Glycos_transf_2"/>
    <property type="match status" value="1"/>
</dbReference>
<dbReference type="PANTHER" id="PTHR43685:SF2">
    <property type="entry name" value="GLYCOSYLTRANSFERASE 2-LIKE DOMAIN-CONTAINING PROTEIN"/>
    <property type="match status" value="1"/>
</dbReference>
<gene>
    <name evidence="4" type="ORF">AWH56_23905</name>
</gene>
<dbReference type="Gene3D" id="3.90.550.10">
    <property type="entry name" value="Spore Coat Polysaccharide Biosynthesis Protein SpsA, Chain A"/>
    <property type="match status" value="1"/>
</dbReference>
<sequence length="270" mass="31035">MIIGIIVQSREVQIVGNRTTNPLVSIIIPCYNYGIYLEEAIQSALNQTYKNIEVIVVNDASTDPLTLSKITELEESLITQVIHHKKNKGISATRNTAIKVATGKYILPLDADDKIDPTTVEKTVEVLETNSKIGFVSMGMRFFGDVDDVFIPPKYNFYTLLYRNIISPTSLFRKEAWEQVGGYNEDFIYGYEDWEFWINLGKNGWDGFLIEEPLFQYRKHGKSMIDTAIKNHHLIINQLLHVHHELYIPINSKKIKNKWLEKTKSKSVPL</sequence>
<comment type="caution">
    <text evidence="4">The sequence shown here is derived from an EMBL/GenBank/DDBJ whole genome shotgun (WGS) entry which is preliminary data.</text>
</comment>
<dbReference type="InterPro" id="IPR027791">
    <property type="entry name" value="Galactosyl_T_C"/>
</dbReference>
<proteinExistence type="predicted"/>
<dbReference type="SUPFAM" id="SSF53448">
    <property type="entry name" value="Nucleotide-diphospho-sugar transferases"/>
    <property type="match status" value="1"/>
</dbReference>
<evidence type="ECO:0000256" key="1">
    <source>
        <dbReference type="ARBA" id="ARBA00022679"/>
    </source>
</evidence>
<evidence type="ECO:0000259" key="2">
    <source>
        <dbReference type="Pfam" id="PF00535"/>
    </source>
</evidence>
<name>A0A1S2KV11_9BACI</name>
<dbReference type="InterPro" id="IPR050834">
    <property type="entry name" value="Glycosyltransf_2"/>
</dbReference>
<evidence type="ECO:0000259" key="3">
    <source>
        <dbReference type="Pfam" id="PF02709"/>
    </source>
</evidence>
<feature type="domain" description="Glycosyltransferase 2-like" evidence="2">
    <location>
        <begin position="25"/>
        <end position="153"/>
    </location>
</feature>
<evidence type="ECO:0000313" key="4">
    <source>
        <dbReference type="EMBL" id="OIJ04032.1"/>
    </source>
</evidence>
<dbReference type="EMBL" id="LQXD01000203">
    <property type="protein sequence ID" value="OIJ04032.1"/>
    <property type="molecule type" value="Genomic_DNA"/>
</dbReference>
<dbReference type="GO" id="GO:0016740">
    <property type="term" value="F:transferase activity"/>
    <property type="evidence" value="ECO:0007669"/>
    <property type="project" value="UniProtKB-KW"/>
</dbReference>
<dbReference type="PANTHER" id="PTHR43685">
    <property type="entry name" value="GLYCOSYLTRANSFERASE"/>
    <property type="match status" value="1"/>
</dbReference>
<dbReference type="AlphaFoldDB" id="A0A1S2KV11"/>